<dbReference type="AlphaFoldDB" id="A0AAD2FL70"/>
<name>A0AAD2FL70_9STRA</name>
<evidence type="ECO:0000256" key="1">
    <source>
        <dbReference type="SAM" id="MobiDB-lite"/>
    </source>
</evidence>
<organism evidence="2 3">
    <name type="scientific">Cylindrotheca closterium</name>
    <dbReference type="NCBI Taxonomy" id="2856"/>
    <lineage>
        <taxon>Eukaryota</taxon>
        <taxon>Sar</taxon>
        <taxon>Stramenopiles</taxon>
        <taxon>Ochrophyta</taxon>
        <taxon>Bacillariophyta</taxon>
        <taxon>Bacillariophyceae</taxon>
        <taxon>Bacillariophycidae</taxon>
        <taxon>Bacillariales</taxon>
        <taxon>Bacillariaceae</taxon>
        <taxon>Cylindrotheca</taxon>
    </lineage>
</organism>
<dbReference type="Proteomes" id="UP001295423">
    <property type="component" value="Unassembled WGS sequence"/>
</dbReference>
<feature type="compositionally biased region" description="Basic and acidic residues" evidence="1">
    <location>
        <begin position="43"/>
        <end position="69"/>
    </location>
</feature>
<comment type="caution">
    <text evidence="2">The sequence shown here is derived from an EMBL/GenBank/DDBJ whole genome shotgun (WGS) entry which is preliminary data.</text>
</comment>
<proteinExistence type="predicted"/>
<gene>
    <name evidence="2" type="ORF">CYCCA115_LOCUS6635</name>
</gene>
<reference evidence="2" key="1">
    <citation type="submission" date="2023-08" db="EMBL/GenBank/DDBJ databases">
        <authorList>
            <person name="Audoor S."/>
            <person name="Bilcke G."/>
        </authorList>
    </citation>
    <scope>NUCLEOTIDE SEQUENCE</scope>
</reference>
<keyword evidence="3" id="KW-1185">Reference proteome</keyword>
<evidence type="ECO:0000313" key="3">
    <source>
        <dbReference type="Proteomes" id="UP001295423"/>
    </source>
</evidence>
<evidence type="ECO:0000313" key="2">
    <source>
        <dbReference type="EMBL" id="CAJ1939546.1"/>
    </source>
</evidence>
<feature type="region of interest" description="Disordered" evidence="1">
    <location>
        <begin position="1"/>
        <end position="70"/>
    </location>
</feature>
<protein>
    <submittedName>
        <fullName evidence="2">Uncharacterized protein</fullName>
    </submittedName>
</protein>
<sequence length="334" mass="38125">MRQSKRRKKVANEMEIGNGSEDDDHGVGNDELHYDDDDVDDASSMHDEPSEEQRNDENTTERSNDESGHESNFLDIPFFKLPCLQQAKLESPQSPFDVLAGSFIALKHTLLKPHWFQLFYRETEESKAYEDIGIFHELLGLSQKECLDVLVASGLVTPNKNCQMKAKKAIFERIRGIVEGGFDFEININIKGFSCKHSFVLIGPPTEKIPSLSNQIREEKERPAIDSPGILSMIQESFKQYYDSDAFPKQQGRTTPQEDANYCYSDTDQINTEGGICYVDPSSPETSNYIRRKRRTFVGGKLEECPNNYKFISKQRLNHLEQTEANHQPIKKAC</sequence>
<feature type="non-terminal residue" evidence="2">
    <location>
        <position position="334"/>
    </location>
</feature>
<dbReference type="EMBL" id="CAKOGP040000806">
    <property type="protein sequence ID" value="CAJ1939546.1"/>
    <property type="molecule type" value="Genomic_DNA"/>
</dbReference>
<accession>A0AAD2FL70</accession>